<reference evidence="3" key="1">
    <citation type="journal article" date="2019" name="Int. J. Syst. Evol. Microbiol.">
        <title>The Global Catalogue of Microorganisms (GCM) 10K type strain sequencing project: providing services to taxonomists for standard genome sequencing and annotation.</title>
        <authorList>
            <consortium name="The Broad Institute Genomics Platform"/>
            <consortium name="The Broad Institute Genome Sequencing Center for Infectious Disease"/>
            <person name="Wu L."/>
            <person name="Ma J."/>
        </authorList>
    </citation>
    <scope>NUCLEOTIDE SEQUENCE [LARGE SCALE GENOMIC DNA]</scope>
    <source>
        <strain evidence="3">KCTC 42964</strain>
    </source>
</reference>
<dbReference type="EMBL" id="JBHRTR010000028">
    <property type="protein sequence ID" value="MFC3228614.1"/>
    <property type="molecule type" value="Genomic_DNA"/>
</dbReference>
<keyword evidence="3" id="KW-1185">Reference proteome</keyword>
<dbReference type="SUPFAM" id="SSF52096">
    <property type="entry name" value="ClpP/crotonase"/>
    <property type="match status" value="1"/>
</dbReference>
<dbReference type="InterPro" id="IPR029045">
    <property type="entry name" value="ClpP/crotonase-like_dom_sf"/>
</dbReference>
<accession>A0ABV7L2A5</accession>
<name>A0ABV7L2A5_9PROT</name>
<proteinExistence type="inferred from homology"/>
<dbReference type="Gene3D" id="3.90.226.10">
    <property type="entry name" value="2-enoyl-CoA Hydratase, Chain A, domain 1"/>
    <property type="match status" value="1"/>
</dbReference>
<organism evidence="2 3">
    <name type="scientific">Marinibaculum pumilum</name>
    <dbReference type="NCBI Taxonomy" id="1766165"/>
    <lineage>
        <taxon>Bacteria</taxon>
        <taxon>Pseudomonadati</taxon>
        <taxon>Pseudomonadota</taxon>
        <taxon>Alphaproteobacteria</taxon>
        <taxon>Rhodospirillales</taxon>
        <taxon>Rhodospirillaceae</taxon>
        <taxon>Marinibaculum</taxon>
    </lineage>
</organism>
<comment type="caution">
    <text evidence="2">The sequence shown here is derived from an EMBL/GenBank/DDBJ whole genome shotgun (WGS) entry which is preliminary data.</text>
</comment>
<gene>
    <name evidence="2" type="ORF">ACFOGJ_15320</name>
</gene>
<dbReference type="CDD" id="cd06558">
    <property type="entry name" value="crotonase-like"/>
    <property type="match status" value="1"/>
</dbReference>
<dbReference type="Pfam" id="PF00378">
    <property type="entry name" value="ECH_1"/>
    <property type="match status" value="1"/>
</dbReference>
<sequence>MTEENPVLIDSAHGVTTITLNRPQRLNALNVPLLEKLHEGLEWVEGAGQSHVVVLTGAGKAFSAGVDLQALAEQGIDLAAGDVGGALNDAARKVIAKLGSMRQATIAKVNGFCFTGALELMLGCDFAIAAAEAKLGDTHAMLGIRPTWGMTQRLPRAVGMARAKEMSFSARHVTGSEAAEYGLVLEAVPAAELDARVDAITRGIAANSAGAIAAYKDLYGKAANAGLDEGLAYEFGTAYEIADTRARYEAFMAKLKKA</sequence>
<dbReference type="RefSeq" id="WP_379901910.1">
    <property type="nucleotide sequence ID" value="NZ_JBHRTR010000028.1"/>
</dbReference>
<dbReference type="Proteomes" id="UP001595528">
    <property type="component" value="Unassembled WGS sequence"/>
</dbReference>
<evidence type="ECO:0000313" key="2">
    <source>
        <dbReference type="EMBL" id="MFC3228614.1"/>
    </source>
</evidence>
<dbReference type="PANTHER" id="PTHR43802">
    <property type="entry name" value="ENOYL-COA HYDRATASE"/>
    <property type="match status" value="1"/>
</dbReference>
<evidence type="ECO:0000313" key="3">
    <source>
        <dbReference type="Proteomes" id="UP001595528"/>
    </source>
</evidence>
<dbReference type="InterPro" id="IPR001753">
    <property type="entry name" value="Enoyl-CoA_hydra/iso"/>
</dbReference>
<evidence type="ECO:0000256" key="1">
    <source>
        <dbReference type="ARBA" id="ARBA00005254"/>
    </source>
</evidence>
<protein>
    <submittedName>
        <fullName evidence="2">Enoyl-CoA hydratase/isomerase family protein</fullName>
    </submittedName>
</protein>
<dbReference type="PANTHER" id="PTHR43802:SF1">
    <property type="entry name" value="IP11341P-RELATED"/>
    <property type="match status" value="1"/>
</dbReference>
<comment type="similarity">
    <text evidence="1">Belongs to the enoyl-CoA hydratase/isomerase family.</text>
</comment>